<feature type="binding site" evidence="11">
    <location>
        <begin position="136"/>
        <end position="142"/>
    </location>
    <ligand>
        <name>ATP</name>
        <dbReference type="ChEBI" id="CHEBI:30616"/>
    </ligand>
</feature>
<evidence type="ECO:0000256" key="6">
    <source>
        <dbReference type="ARBA" id="ARBA00022840"/>
    </source>
</evidence>
<evidence type="ECO:0000256" key="11">
    <source>
        <dbReference type="HAMAP-Rule" id="MF_00208"/>
    </source>
</evidence>
<keyword evidence="6 11" id="KW-0067">ATP-binding</keyword>
<dbReference type="Gene3D" id="3.40.1390.10">
    <property type="entry name" value="MurE/MurF, N-terminal domain"/>
    <property type="match status" value="1"/>
</dbReference>
<protein>
    <recommendedName>
        <fullName evidence="11">UDP-N-acetylmuramyl-tripeptide synthetase</fullName>
        <ecNumber evidence="11">6.3.2.-</ecNumber>
    </recommendedName>
    <alternativeName>
        <fullName evidence="11">UDP-MurNAc-tripeptide synthetase</fullName>
    </alternativeName>
</protein>
<feature type="binding site" evidence="11">
    <location>
        <position position="53"/>
    </location>
    <ligand>
        <name>UDP-N-acetyl-alpha-D-muramoyl-L-alanyl-D-glutamate</name>
        <dbReference type="ChEBI" id="CHEBI:83900"/>
    </ligand>
</feature>
<comment type="pathway">
    <text evidence="11 12">Cell wall biogenesis; peptidoglycan biosynthesis.</text>
</comment>
<accession>A0ABP7CWN6</accession>
<dbReference type="NCBIfam" id="NF001126">
    <property type="entry name" value="PRK00139.1-4"/>
    <property type="match status" value="1"/>
</dbReference>
<dbReference type="PROSITE" id="PS01011">
    <property type="entry name" value="FOLYLPOLYGLU_SYNT_1"/>
    <property type="match status" value="1"/>
</dbReference>
<evidence type="ECO:0000256" key="5">
    <source>
        <dbReference type="ARBA" id="ARBA00022741"/>
    </source>
</evidence>
<keyword evidence="7 11" id="KW-0133">Cell shape</keyword>
<keyword evidence="3 11" id="KW-0436">Ligase</keyword>
<evidence type="ECO:0000256" key="13">
    <source>
        <dbReference type="SAM" id="MobiDB-lite"/>
    </source>
</evidence>
<dbReference type="InterPro" id="IPR000713">
    <property type="entry name" value="Mur_ligase_N"/>
</dbReference>
<dbReference type="InterPro" id="IPR036565">
    <property type="entry name" value="Mur-like_cat_sf"/>
</dbReference>
<dbReference type="InterPro" id="IPR035911">
    <property type="entry name" value="MurE/MurF_N"/>
</dbReference>
<feature type="domain" description="Mur ligase central" evidence="16">
    <location>
        <begin position="134"/>
        <end position="343"/>
    </location>
</feature>
<proteinExistence type="inferred from homology"/>
<dbReference type="Pfam" id="PF02875">
    <property type="entry name" value="Mur_ligase_C"/>
    <property type="match status" value="1"/>
</dbReference>
<feature type="domain" description="Mur ligase N-terminal catalytic" evidence="14">
    <location>
        <begin position="47"/>
        <end position="112"/>
    </location>
</feature>
<evidence type="ECO:0000256" key="12">
    <source>
        <dbReference type="RuleBase" id="RU004135"/>
    </source>
</evidence>
<evidence type="ECO:0000256" key="8">
    <source>
        <dbReference type="ARBA" id="ARBA00022984"/>
    </source>
</evidence>
<evidence type="ECO:0000256" key="1">
    <source>
        <dbReference type="ARBA" id="ARBA00005898"/>
    </source>
</evidence>
<dbReference type="NCBIfam" id="NF001124">
    <property type="entry name" value="PRK00139.1-2"/>
    <property type="match status" value="1"/>
</dbReference>
<evidence type="ECO:0000256" key="7">
    <source>
        <dbReference type="ARBA" id="ARBA00022960"/>
    </source>
</evidence>
<dbReference type="SUPFAM" id="SSF53623">
    <property type="entry name" value="MurD-like peptide ligases, catalytic domain"/>
    <property type="match status" value="1"/>
</dbReference>
<comment type="caution">
    <text evidence="17">The sequence shown here is derived from an EMBL/GenBank/DDBJ whole genome shotgun (WGS) entry which is preliminary data.</text>
</comment>
<dbReference type="InterPro" id="IPR018109">
    <property type="entry name" value="Folylpolyglutamate_synth_CS"/>
</dbReference>
<dbReference type="Gene3D" id="3.90.190.20">
    <property type="entry name" value="Mur ligase, C-terminal domain"/>
    <property type="match status" value="1"/>
</dbReference>
<comment type="caution">
    <text evidence="11">Lacks conserved residue(s) required for the propagation of feature annotation.</text>
</comment>
<keyword evidence="10 11" id="KW-0961">Cell wall biogenesis/degradation</keyword>
<dbReference type="SUPFAM" id="SSF63418">
    <property type="entry name" value="MurE/MurF N-terminal domain"/>
    <property type="match status" value="1"/>
</dbReference>
<organism evidence="17 18">
    <name type="scientific">Zhihengliuella alba</name>
    <dbReference type="NCBI Taxonomy" id="547018"/>
    <lineage>
        <taxon>Bacteria</taxon>
        <taxon>Bacillati</taxon>
        <taxon>Actinomycetota</taxon>
        <taxon>Actinomycetes</taxon>
        <taxon>Micrococcales</taxon>
        <taxon>Micrococcaceae</taxon>
        <taxon>Zhihengliuella</taxon>
    </lineage>
</organism>
<comment type="similarity">
    <text evidence="1 11">Belongs to the MurCDEF family. MurE subfamily.</text>
</comment>
<evidence type="ECO:0000256" key="10">
    <source>
        <dbReference type="ARBA" id="ARBA00023316"/>
    </source>
</evidence>
<feature type="binding site" evidence="11">
    <location>
        <position position="205"/>
    </location>
    <ligand>
        <name>UDP-N-acetyl-alpha-D-muramoyl-L-alanyl-D-glutamate</name>
        <dbReference type="ChEBI" id="CHEBI:83900"/>
    </ligand>
</feature>
<dbReference type="SUPFAM" id="SSF53244">
    <property type="entry name" value="MurD-like peptide ligases, peptide-binding domain"/>
    <property type="match status" value="1"/>
</dbReference>
<feature type="binding site" evidence="11">
    <location>
        <begin position="178"/>
        <end position="179"/>
    </location>
    <ligand>
        <name>UDP-N-acetyl-alpha-D-muramoyl-L-alanyl-D-glutamate</name>
        <dbReference type="ChEBI" id="CHEBI:83900"/>
    </ligand>
</feature>
<feature type="region of interest" description="Disordered" evidence="13">
    <location>
        <begin position="532"/>
        <end position="567"/>
    </location>
</feature>
<dbReference type="InterPro" id="IPR013221">
    <property type="entry name" value="Mur_ligase_cen"/>
</dbReference>
<keyword evidence="5 11" id="KW-0547">Nucleotide-binding</keyword>
<evidence type="ECO:0000259" key="15">
    <source>
        <dbReference type="Pfam" id="PF02875"/>
    </source>
</evidence>
<evidence type="ECO:0000256" key="3">
    <source>
        <dbReference type="ARBA" id="ARBA00022598"/>
    </source>
</evidence>
<dbReference type="Pfam" id="PF01225">
    <property type="entry name" value="Mur_ligase"/>
    <property type="match status" value="1"/>
</dbReference>
<keyword evidence="4 11" id="KW-0132">Cell division</keyword>
<dbReference type="RefSeq" id="WP_344879929.1">
    <property type="nucleotide sequence ID" value="NZ_BAABCJ010000001.1"/>
</dbReference>
<keyword evidence="18" id="KW-1185">Reference proteome</keyword>
<dbReference type="Pfam" id="PF08245">
    <property type="entry name" value="Mur_ligase_M"/>
    <property type="match status" value="1"/>
</dbReference>
<feature type="binding site" evidence="11">
    <location>
        <position position="213"/>
    </location>
    <ligand>
        <name>UDP-N-acetyl-alpha-D-muramoyl-L-alanyl-D-glutamate</name>
        <dbReference type="ChEBI" id="CHEBI:83900"/>
    </ligand>
</feature>
<comment type="cofactor">
    <cofactor evidence="11">
        <name>Mg(2+)</name>
        <dbReference type="ChEBI" id="CHEBI:18420"/>
    </cofactor>
</comment>
<feature type="binding site" evidence="11">
    <location>
        <position position="51"/>
    </location>
    <ligand>
        <name>UDP-N-acetyl-alpha-D-muramoyl-L-alanyl-D-glutamate</name>
        <dbReference type="ChEBI" id="CHEBI:83900"/>
    </ligand>
</feature>
<evidence type="ECO:0000259" key="14">
    <source>
        <dbReference type="Pfam" id="PF01225"/>
    </source>
</evidence>
<dbReference type="HAMAP" id="MF_00208">
    <property type="entry name" value="MurE"/>
    <property type="match status" value="1"/>
</dbReference>
<feature type="modified residue" description="N6-carboxylysine" evidence="11">
    <location>
        <position position="245"/>
    </location>
</feature>
<feature type="domain" description="Mur ligase C-terminal" evidence="15">
    <location>
        <begin position="370"/>
        <end position="501"/>
    </location>
</feature>
<dbReference type="InterPro" id="IPR004101">
    <property type="entry name" value="Mur_ligase_C"/>
</dbReference>
<comment type="subcellular location">
    <subcellularLocation>
        <location evidence="11 12">Cytoplasm</location>
    </subcellularLocation>
</comment>
<name>A0ABP7CWN6_9MICC</name>
<keyword evidence="2 11" id="KW-0963">Cytoplasm</keyword>
<evidence type="ECO:0000313" key="17">
    <source>
        <dbReference type="EMBL" id="GAA3696477.1"/>
    </source>
</evidence>
<keyword evidence="8 11" id="KW-0573">Peptidoglycan synthesis</keyword>
<evidence type="ECO:0000256" key="9">
    <source>
        <dbReference type="ARBA" id="ARBA00023306"/>
    </source>
</evidence>
<dbReference type="PANTHER" id="PTHR23135:SF4">
    <property type="entry name" value="UDP-N-ACETYLMURAMOYL-L-ALANYL-D-GLUTAMATE--2,6-DIAMINOPIMELATE LIGASE MURE HOMOLOG, CHLOROPLASTIC"/>
    <property type="match status" value="1"/>
</dbReference>
<dbReference type="EMBL" id="BAABCJ010000001">
    <property type="protein sequence ID" value="GAA3696477.1"/>
    <property type="molecule type" value="Genomic_DNA"/>
</dbReference>
<reference evidence="18" key="1">
    <citation type="journal article" date="2019" name="Int. J. Syst. Evol. Microbiol.">
        <title>The Global Catalogue of Microorganisms (GCM) 10K type strain sequencing project: providing services to taxonomists for standard genome sequencing and annotation.</title>
        <authorList>
            <consortium name="The Broad Institute Genomics Platform"/>
            <consortium name="The Broad Institute Genome Sequencing Center for Infectious Disease"/>
            <person name="Wu L."/>
            <person name="Ma J."/>
        </authorList>
    </citation>
    <scope>NUCLEOTIDE SEQUENCE [LARGE SCALE GENOMIC DNA]</scope>
    <source>
        <strain evidence="18">JCM 16961</strain>
    </source>
</reference>
<dbReference type="NCBIfam" id="TIGR01085">
    <property type="entry name" value="murE"/>
    <property type="match status" value="1"/>
</dbReference>
<keyword evidence="11" id="KW-0460">Magnesium</keyword>
<keyword evidence="9 11" id="KW-0131">Cell cycle</keyword>
<dbReference type="InterPro" id="IPR036615">
    <property type="entry name" value="Mur_ligase_C_dom_sf"/>
</dbReference>
<gene>
    <name evidence="11" type="primary">murE</name>
    <name evidence="17" type="ORF">GCM10022377_06670</name>
</gene>
<evidence type="ECO:0000256" key="2">
    <source>
        <dbReference type="ARBA" id="ARBA00022490"/>
    </source>
</evidence>
<dbReference type="Gene3D" id="3.40.1190.10">
    <property type="entry name" value="Mur-like, catalytic domain"/>
    <property type="match status" value="1"/>
</dbReference>
<dbReference type="EC" id="6.3.2.-" evidence="11"/>
<dbReference type="GO" id="GO:0016874">
    <property type="term" value="F:ligase activity"/>
    <property type="evidence" value="ECO:0007669"/>
    <property type="project" value="UniProtKB-KW"/>
</dbReference>
<evidence type="ECO:0000256" key="4">
    <source>
        <dbReference type="ARBA" id="ARBA00022618"/>
    </source>
</evidence>
<dbReference type="PANTHER" id="PTHR23135">
    <property type="entry name" value="MUR LIGASE FAMILY MEMBER"/>
    <property type="match status" value="1"/>
</dbReference>
<evidence type="ECO:0000313" key="18">
    <source>
        <dbReference type="Proteomes" id="UP001501536"/>
    </source>
</evidence>
<comment type="function">
    <text evidence="11">Catalyzes the addition of an amino acid to the nucleotide precursor UDP-N-acetylmuramoyl-L-alanyl-D-glutamate (UMAG) in the biosynthesis of bacterial cell-wall peptidoglycan.</text>
</comment>
<comment type="PTM">
    <text evidence="11">Carboxylation is probably crucial for Mg(2+) binding and, consequently, for the gamma-phosphate positioning of ATP.</text>
</comment>
<sequence>MDVDHREAERAFRPAHPRASSLAELIGRLADADVVWDFVGDDDVAVTGACLDSRAVQPGDLYIALPGARAHGADFAEQAAAHGAAAILTDTDGRGRAEATGLPVLTADSVRDVVGRVSAEIYGTEPDAPELLGVTGTNGKTTTTYLVRSLLRALGRTTGLVGTIEIVAGETRIPSVLTTPEAPQLHGIMARMREAGIGAAAMEVSSHSLDYRRVAGLTYRVAGFTNLTQDHLDLHGSMEDYYSTKAELFAPGTAAVAVVTVDDAWGRRLAAERRATCGSETLWTLATTDAADGDDADWRVEHVERRGLGHAFELVGPAGARLRAATGLPGGFNVANAALAVLMVLASGVEAAELQRVLDDADPLTIEVPGRMQVIATEPAAVVDFAHNSDALERAIEAVRGDGSGRVIVVFGATGDRDATKRPVMGAVAARHADVVVVTDDDPHGEEPAGIRAEVLAGATEAIAAEGLATEVVEAAPRAAAIREAVRLARPEDTILVAGRGHETVQEIAGVNHALDDRVELRSALVEAGRSVLAGDQGAAPGRDAEASATGVEKQPAGAERVESTEP</sequence>
<evidence type="ECO:0000259" key="16">
    <source>
        <dbReference type="Pfam" id="PF08245"/>
    </source>
</evidence>
<dbReference type="InterPro" id="IPR005761">
    <property type="entry name" value="UDP-N-AcMur-Glu-dNH2Pim_ligase"/>
</dbReference>
<dbReference type="Proteomes" id="UP001501536">
    <property type="component" value="Unassembled WGS sequence"/>
</dbReference>